<dbReference type="GO" id="GO:0009294">
    <property type="term" value="P:DNA-mediated transformation"/>
    <property type="evidence" value="ECO:0007669"/>
    <property type="project" value="InterPro"/>
</dbReference>
<reference evidence="4 5" key="1">
    <citation type="submission" date="2015-09" db="EMBL/GenBank/DDBJ databases">
        <title>Draft genome sequence of Alicyclobacillus ferrooxydans DSM 22381.</title>
        <authorList>
            <person name="Hemp J."/>
        </authorList>
    </citation>
    <scope>NUCLEOTIDE SEQUENCE [LARGE SCALE GENOMIC DNA]</scope>
    <source>
        <strain evidence="4 5">TC-34</strain>
    </source>
</reference>
<dbReference type="EMBL" id="LJCO01000103">
    <property type="protein sequence ID" value="KPV39872.1"/>
    <property type="molecule type" value="Genomic_DNA"/>
</dbReference>
<evidence type="ECO:0000313" key="4">
    <source>
        <dbReference type="EMBL" id="KPV39872.1"/>
    </source>
</evidence>
<dbReference type="PANTHER" id="PTHR43022">
    <property type="entry name" value="PROTEIN SMF"/>
    <property type="match status" value="1"/>
</dbReference>
<dbReference type="SUPFAM" id="SSF102405">
    <property type="entry name" value="MCP/YpsA-like"/>
    <property type="match status" value="1"/>
</dbReference>
<dbReference type="PANTHER" id="PTHR43022:SF1">
    <property type="entry name" value="PROTEIN SMF"/>
    <property type="match status" value="1"/>
</dbReference>
<dbReference type="AlphaFoldDB" id="A0A0P9C9W9"/>
<dbReference type="Pfam" id="PF17782">
    <property type="entry name" value="WHD_DprA"/>
    <property type="match status" value="1"/>
</dbReference>
<accession>A0A0P9C9W9</accession>
<evidence type="ECO:0000313" key="5">
    <source>
        <dbReference type="Proteomes" id="UP000050482"/>
    </source>
</evidence>
<dbReference type="Gene3D" id="3.40.50.450">
    <property type="match status" value="1"/>
</dbReference>
<dbReference type="InterPro" id="IPR057666">
    <property type="entry name" value="DrpA_SLOG"/>
</dbReference>
<dbReference type="InterPro" id="IPR036388">
    <property type="entry name" value="WH-like_DNA-bd_sf"/>
</dbReference>
<protein>
    <submittedName>
        <fullName evidence="4">Uncharacterized protein</fullName>
    </submittedName>
</protein>
<evidence type="ECO:0000259" key="2">
    <source>
        <dbReference type="Pfam" id="PF02481"/>
    </source>
</evidence>
<comment type="similarity">
    <text evidence="1">Belongs to the DprA/Smf family.</text>
</comment>
<dbReference type="NCBIfam" id="TIGR00732">
    <property type="entry name" value="dprA"/>
    <property type="match status" value="1"/>
</dbReference>
<organism evidence="4 5">
    <name type="scientific">Alicyclobacillus ferrooxydans</name>
    <dbReference type="NCBI Taxonomy" id="471514"/>
    <lineage>
        <taxon>Bacteria</taxon>
        <taxon>Bacillati</taxon>
        <taxon>Bacillota</taxon>
        <taxon>Bacilli</taxon>
        <taxon>Bacillales</taxon>
        <taxon>Alicyclobacillaceae</taxon>
        <taxon>Alicyclobacillus</taxon>
    </lineage>
</organism>
<dbReference type="Proteomes" id="UP000050482">
    <property type="component" value="Unassembled WGS sequence"/>
</dbReference>
<gene>
    <name evidence="4" type="ORF">AN477_22220</name>
</gene>
<dbReference type="Gene3D" id="1.10.10.10">
    <property type="entry name" value="Winged helix-like DNA-binding domain superfamily/Winged helix DNA-binding domain"/>
    <property type="match status" value="1"/>
</dbReference>
<dbReference type="Pfam" id="PF02481">
    <property type="entry name" value="DNA_processg_A"/>
    <property type="match status" value="1"/>
</dbReference>
<keyword evidence="5" id="KW-1185">Reference proteome</keyword>
<feature type="domain" description="DprA winged helix" evidence="3">
    <location>
        <begin position="320"/>
        <end position="357"/>
    </location>
</feature>
<dbReference type="InterPro" id="IPR041614">
    <property type="entry name" value="DprA_WH"/>
</dbReference>
<evidence type="ECO:0000259" key="3">
    <source>
        <dbReference type="Pfam" id="PF17782"/>
    </source>
</evidence>
<comment type="caution">
    <text evidence="4">The sequence shown here is derived from an EMBL/GenBank/DDBJ whole genome shotgun (WGS) entry which is preliminary data.</text>
</comment>
<name>A0A0P9C9W9_9BACL</name>
<feature type="domain" description="Smf/DprA SLOG" evidence="2">
    <location>
        <begin position="82"/>
        <end position="291"/>
    </location>
</feature>
<evidence type="ECO:0000256" key="1">
    <source>
        <dbReference type="ARBA" id="ARBA00006525"/>
    </source>
</evidence>
<sequence length="363" mass="39515">MVSERDYTIALASCPGLEPATLRKLIAGCGSARNVWDGGQEDWLAAARISPGTVRRLTAWIDSTRDASGVETRLLERRIGCVVKGDKNYPSRLYDLENAPAVIFVRGHSRDIGMLFQRDDIVSVVGTRRASAYAVEATRWIVGTLARSRWHVVSGLALGIDICAHQSALEVQGVTSAVLACGVDLCYPVNHKRTYDAILEHGCIISEYPPGTPVAKHRFPERNRLIAALSPTLIVVQAGEKSGALLTAGMALDLGRDVYAVPGPITSVHFRGSNRLLADGAGVLLNPEEFLLEQGQTLVAAGFEQTPPERWRRLYEMLQEPLGASALSEKLLVPVSHVYAGLLELELDGFVQRKPGGVYQRNR</sequence>
<proteinExistence type="inferred from homology"/>
<dbReference type="PATRIC" id="fig|471514.4.peg.1256"/>
<dbReference type="STRING" id="471514.AN477_22220"/>
<dbReference type="InterPro" id="IPR003488">
    <property type="entry name" value="DprA"/>
</dbReference>